<comment type="caution">
    <text evidence="1">The sequence shown here is derived from an EMBL/GenBank/DDBJ whole genome shotgun (WGS) entry which is preliminary data.</text>
</comment>
<dbReference type="EMBL" id="WKJD01000018">
    <property type="protein sequence ID" value="MRX44675.1"/>
    <property type="molecule type" value="Genomic_DNA"/>
</dbReference>
<organism evidence="1 2">
    <name type="scientific">Agromyces kandeliae</name>
    <dbReference type="NCBI Taxonomy" id="2666141"/>
    <lineage>
        <taxon>Bacteria</taxon>
        <taxon>Bacillati</taxon>
        <taxon>Actinomycetota</taxon>
        <taxon>Actinomycetes</taxon>
        <taxon>Micrococcales</taxon>
        <taxon>Microbacteriaceae</taxon>
        <taxon>Agromyces</taxon>
    </lineage>
</organism>
<dbReference type="Pfam" id="PF13376">
    <property type="entry name" value="OmdA"/>
    <property type="match status" value="1"/>
</dbReference>
<evidence type="ECO:0000313" key="2">
    <source>
        <dbReference type="Proteomes" id="UP000476511"/>
    </source>
</evidence>
<sequence>MSGSIGTPGGTPDRPAIFFSGPDEFRAWLEANHETETELWMGLYKKGAPERGLTWEEAVPEALCFGWIDSVSQRIDDLARRQRWTPRKPTSNWSAVNIAHVERLTAEGRMRPAGIAAYERRSDDRSSIYSFENPEQAMPPEFTRMLEADAAASAFWEVATPSYRKVVAYWVLSAKQEATRERRMSQLVECSAAGELVPFQRYGATPKWVERAAAAARAVSGRSGGAPEST</sequence>
<dbReference type="AlphaFoldDB" id="A0A6L5R453"/>
<evidence type="ECO:0008006" key="3">
    <source>
        <dbReference type="Google" id="ProtNLM"/>
    </source>
</evidence>
<proteinExistence type="predicted"/>
<keyword evidence="2" id="KW-1185">Reference proteome</keyword>
<protein>
    <recommendedName>
        <fullName evidence="3">Bacteriocin-protection protein</fullName>
    </recommendedName>
</protein>
<dbReference type="RefSeq" id="WP_154347190.1">
    <property type="nucleotide sequence ID" value="NZ_WKJD01000018.1"/>
</dbReference>
<dbReference type="Proteomes" id="UP000476511">
    <property type="component" value="Unassembled WGS sequence"/>
</dbReference>
<evidence type="ECO:0000313" key="1">
    <source>
        <dbReference type="EMBL" id="MRX44675.1"/>
    </source>
</evidence>
<gene>
    <name evidence="1" type="ORF">GJR97_13180</name>
</gene>
<reference evidence="1 2" key="1">
    <citation type="submission" date="2019-11" db="EMBL/GenBank/DDBJ databases">
        <title>Agromyces kandeliae sp. nov., isolated from mangrove soil.</title>
        <authorList>
            <person name="Wang R."/>
        </authorList>
    </citation>
    <scope>NUCLEOTIDE SEQUENCE [LARGE SCALE GENOMIC DNA]</scope>
    <source>
        <strain evidence="1 2">Q22</strain>
    </source>
</reference>
<accession>A0A6L5R453</accession>
<name>A0A6L5R453_9MICO</name>